<evidence type="ECO:0000259" key="5">
    <source>
        <dbReference type="PROSITE" id="PS50977"/>
    </source>
</evidence>
<dbReference type="RefSeq" id="WP_140195230.1">
    <property type="nucleotide sequence ID" value="NZ_CP065915.1"/>
</dbReference>
<dbReference type="GO" id="GO:0003700">
    <property type="term" value="F:DNA-binding transcription factor activity"/>
    <property type="evidence" value="ECO:0007669"/>
    <property type="project" value="TreeGrafter"/>
</dbReference>
<dbReference type="InterPro" id="IPR001647">
    <property type="entry name" value="HTH_TetR"/>
</dbReference>
<dbReference type="SUPFAM" id="SSF46689">
    <property type="entry name" value="Homeodomain-like"/>
    <property type="match status" value="1"/>
</dbReference>
<evidence type="ECO:0000256" key="3">
    <source>
        <dbReference type="ARBA" id="ARBA00023163"/>
    </source>
</evidence>
<reference evidence="6 7" key="1">
    <citation type="submission" date="2019-06" db="EMBL/GenBank/DDBJ databases">
        <title>Genome of new Rhodobacteraceae sp. SM1903.</title>
        <authorList>
            <person name="Ren X."/>
        </authorList>
    </citation>
    <scope>NUCLEOTIDE SEQUENCE [LARGE SCALE GENOMIC DNA]</scope>
    <source>
        <strain evidence="6 7">SM1903</strain>
    </source>
</reference>
<keyword evidence="1" id="KW-0805">Transcription regulation</keyword>
<dbReference type="SUPFAM" id="SSF48498">
    <property type="entry name" value="Tetracyclin repressor-like, C-terminal domain"/>
    <property type="match status" value="1"/>
</dbReference>
<dbReference type="InterPro" id="IPR036271">
    <property type="entry name" value="Tet_transcr_reg_TetR-rel_C_sf"/>
</dbReference>
<accession>A0A5C5GJ43</accession>
<sequence length="190" mass="21421">MGDTPRRKVRSDALRNRERLLEAARDVLGKGGPGASLEEVARRADVGIGTLYRHFPDREALFDAVYSRSFEELADLTEGLEARDDPVAALREWLAAIVSMVETKRGMLGALSIVMTEENKRTYDDAFKRVSEATEQLIRRGIEAGRIRHDITADDVIQTIFALCYSRPPGPEWREHVLRLLNIFVDGLAR</sequence>
<evidence type="ECO:0000256" key="4">
    <source>
        <dbReference type="PROSITE-ProRule" id="PRU00335"/>
    </source>
</evidence>
<dbReference type="EMBL" id="VFFF01000001">
    <property type="protein sequence ID" value="TNY34147.1"/>
    <property type="molecule type" value="Genomic_DNA"/>
</dbReference>
<evidence type="ECO:0000256" key="2">
    <source>
        <dbReference type="ARBA" id="ARBA00023125"/>
    </source>
</evidence>
<evidence type="ECO:0000313" key="6">
    <source>
        <dbReference type="EMBL" id="TNY34147.1"/>
    </source>
</evidence>
<evidence type="ECO:0000313" key="7">
    <source>
        <dbReference type="Proteomes" id="UP000314011"/>
    </source>
</evidence>
<keyword evidence="3" id="KW-0804">Transcription</keyword>
<protein>
    <submittedName>
        <fullName evidence="6">TetR/AcrR family transcriptional regulator</fullName>
    </submittedName>
</protein>
<keyword evidence="7" id="KW-1185">Reference proteome</keyword>
<dbReference type="Proteomes" id="UP000314011">
    <property type="component" value="Unassembled WGS sequence"/>
</dbReference>
<dbReference type="PANTHER" id="PTHR30055:SF234">
    <property type="entry name" value="HTH-TYPE TRANSCRIPTIONAL REGULATOR BETI"/>
    <property type="match status" value="1"/>
</dbReference>
<name>A0A5C5GJ43_9RHOB</name>
<evidence type="ECO:0000256" key="1">
    <source>
        <dbReference type="ARBA" id="ARBA00023015"/>
    </source>
</evidence>
<dbReference type="GO" id="GO:0000976">
    <property type="term" value="F:transcription cis-regulatory region binding"/>
    <property type="evidence" value="ECO:0007669"/>
    <property type="project" value="TreeGrafter"/>
</dbReference>
<dbReference type="InterPro" id="IPR050109">
    <property type="entry name" value="HTH-type_TetR-like_transc_reg"/>
</dbReference>
<dbReference type="PRINTS" id="PR00455">
    <property type="entry name" value="HTHTETR"/>
</dbReference>
<feature type="domain" description="HTH tetR-type" evidence="5">
    <location>
        <begin position="14"/>
        <end position="73"/>
    </location>
</feature>
<dbReference type="InterPro" id="IPR049445">
    <property type="entry name" value="TetR_SbtR-like_C"/>
</dbReference>
<keyword evidence="2 4" id="KW-0238">DNA-binding</keyword>
<dbReference type="PANTHER" id="PTHR30055">
    <property type="entry name" value="HTH-TYPE TRANSCRIPTIONAL REGULATOR RUTR"/>
    <property type="match status" value="1"/>
</dbReference>
<feature type="DNA-binding region" description="H-T-H motif" evidence="4">
    <location>
        <begin position="36"/>
        <end position="55"/>
    </location>
</feature>
<dbReference type="PROSITE" id="PS50977">
    <property type="entry name" value="HTH_TETR_2"/>
    <property type="match status" value="1"/>
</dbReference>
<dbReference type="Pfam" id="PF00440">
    <property type="entry name" value="TetR_N"/>
    <property type="match status" value="1"/>
</dbReference>
<dbReference type="Pfam" id="PF21597">
    <property type="entry name" value="TetR_C_43"/>
    <property type="match status" value="1"/>
</dbReference>
<organism evidence="6 7">
    <name type="scientific">Pelagovum pacificum</name>
    <dbReference type="NCBI Taxonomy" id="2588711"/>
    <lineage>
        <taxon>Bacteria</taxon>
        <taxon>Pseudomonadati</taxon>
        <taxon>Pseudomonadota</taxon>
        <taxon>Alphaproteobacteria</taxon>
        <taxon>Rhodobacterales</taxon>
        <taxon>Paracoccaceae</taxon>
        <taxon>Pelagovum</taxon>
    </lineage>
</organism>
<comment type="caution">
    <text evidence="6">The sequence shown here is derived from an EMBL/GenBank/DDBJ whole genome shotgun (WGS) entry which is preliminary data.</text>
</comment>
<dbReference type="AlphaFoldDB" id="A0A5C5GJ43"/>
<proteinExistence type="predicted"/>
<dbReference type="Gene3D" id="1.10.357.10">
    <property type="entry name" value="Tetracycline Repressor, domain 2"/>
    <property type="match status" value="1"/>
</dbReference>
<dbReference type="OrthoDB" id="9795011at2"/>
<dbReference type="InterPro" id="IPR009057">
    <property type="entry name" value="Homeodomain-like_sf"/>
</dbReference>
<gene>
    <name evidence="6" type="ORF">FHY64_13055</name>
</gene>